<dbReference type="RefSeq" id="WP_118258172.1">
    <property type="nucleotide sequence ID" value="NZ_QRKN01000025.1"/>
</dbReference>
<dbReference type="EMBL" id="QRKN01000025">
    <property type="protein sequence ID" value="RHI16814.1"/>
    <property type="molecule type" value="Genomic_DNA"/>
</dbReference>
<keyword evidence="1" id="KW-0175">Coiled coil</keyword>
<gene>
    <name evidence="2" type="ORF">DW172_15965</name>
</gene>
<reference evidence="2 3" key="1">
    <citation type="submission" date="2018-08" db="EMBL/GenBank/DDBJ databases">
        <title>A genome reference for cultivated species of the human gut microbiota.</title>
        <authorList>
            <person name="Zou Y."/>
            <person name="Xue W."/>
            <person name="Luo G."/>
        </authorList>
    </citation>
    <scope>NUCLEOTIDE SEQUENCE [LARGE SCALE GENOMIC DNA]</scope>
    <source>
        <strain evidence="2 3">AM16-11</strain>
    </source>
</reference>
<protein>
    <submittedName>
        <fullName evidence="2">Uncharacterized protein</fullName>
    </submittedName>
</protein>
<evidence type="ECO:0000313" key="3">
    <source>
        <dbReference type="Proteomes" id="UP000285865"/>
    </source>
</evidence>
<name>A0A414ZHF2_9FIRM</name>
<feature type="coiled-coil region" evidence="1">
    <location>
        <begin position="37"/>
        <end position="64"/>
    </location>
</feature>
<evidence type="ECO:0000256" key="1">
    <source>
        <dbReference type="SAM" id="Coils"/>
    </source>
</evidence>
<accession>A0A414ZHF2</accession>
<dbReference type="AlphaFoldDB" id="A0A414ZHF2"/>
<organism evidence="2 3">
    <name type="scientific">Agathobacter rectalis</name>
    <dbReference type="NCBI Taxonomy" id="39491"/>
    <lineage>
        <taxon>Bacteria</taxon>
        <taxon>Bacillati</taxon>
        <taxon>Bacillota</taxon>
        <taxon>Clostridia</taxon>
        <taxon>Lachnospirales</taxon>
        <taxon>Lachnospiraceae</taxon>
        <taxon>Agathobacter</taxon>
    </lineage>
</organism>
<sequence>MDIKVYGPVGNIIEKVESGSTIIGNDNRTISIDWSNKETYMRLEKELEEIKKALESKSHEEEVKIVEEALLAVKDVDESKFMKAVKCMGRETLNIAEGITGSILATLIM</sequence>
<evidence type="ECO:0000313" key="2">
    <source>
        <dbReference type="EMBL" id="RHI16814.1"/>
    </source>
</evidence>
<dbReference type="Proteomes" id="UP000285865">
    <property type="component" value="Unassembled WGS sequence"/>
</dbReference>
<proteinExistence type="predicted"/>
<comment type="caution">
    <text evidence="2">The sequence shown here is derived from an EMBL/GenBank/DDBJ whole genome shotgun (WGS) entry which is preliminary data.</text>
</comment>